<accession>A0A1E3X471</accession>
<comment type="caution">
    <text evidence="4">The sequence shown here is derived from an EMBL/GenBank/DDBJ whole genome shotgun (WGS) entry which is preliminary data.</text>
</comment>
<dbReference type="InterPro" id="IPR029039">
    <property type="entry name" value="Flavoprotein-like_sf"/>
</dbReference>
<dbReference type="SUPFAM" id="SSF52218">
    <property type="entry name" value="Flavoproteins"/>
    <property type="match status" value="1"/>
</dbReference>
<dbReference type="Gene3D" id="3.40.50.360">
    <property type="match status" value="1"/>
</dbReference>
<dbReference type="AlphaFoldDB" id="A0A1E3X471"/>
<evidence type="ECO:0000256" key="1">
    <source>
        <dbReference type="ARBA" id="ARBA00022630"/>
    </source>
</evidence>
<protein>
    <recommendedName>
        <fullName evidence="3">NADPH-dependent FMN reductase-like domain-containing protein</fullName>
    </recommendedName>
</protein>
<evidence type="ECO:0000259" key="3">
    <source>
        <dbReference type="Pfam" id="PF03358"/>
    </source>
</evidence>
<name>A0A1E3X471_9BACT</name>
<gene>
    <name evidence="4" type="ORF">SCARUB_04437</name>
</gene>
<dbReference type="InterPro" id="IPR051796">
    <property type="entry name" value="ISF_SsuE-like"/>
</dbReference>
<evidence type="ECO:0000313" key="4">
    <source>
        <dbReference type="EMBL" id="ODS30456.1"/>
    </source>
</evidence>
<evidence type="ECO:0000256" key="2">
    <source>
        <dbReference type="ARBA" id="ARBA00022643"/>
    </source>
</evidence>
<keyword evidence="2" id="KW-0288">FMN</keyword>
<dbReference type="GO" id="GO:0016491">
    <property type="term" value="F:oxidoreductase activity"/>
    <property type="evidence" value="ECO:0007669"/>
    <property type="project" value="InterPro"/>
</dbReference>
<reference evidence="4 5" key="1">
    <citation type="submission" date="2016-07" db="EMBL/GenBank/DDBJ databases">
        <title>Draft genome of Scalindua rubra, obtained from a brine-seawater interface in the Red Sea, sheds light on salt adaptation in anammox bacteria.</title>
        <authorList>
            <person name="Speth D.R."/>
            <person name="Lagkouvardos I."/>
            <person name="Wang Y."/>
            <person name="Qian P.-Y."/>
            <person name="Dutilh B.E."/>
            <person name="Jetten M.S."/>
        </authorList>
    </citation>
    <scope>NUCLEOTIDE SEQUENCE [LARGE SCALE GENOMIC DNA]</scope>
    <source>
        <strain evidence="4">BSI-1</strain>
    </source>
</reference>
<dbReference type="InterPro" id="IPR005025">
    <property type="entry name" value="FMN_Rdtase-like_dom"/>
</dbReference>
<organism evidence="4 5">
    <name type="scientific">Candidatus Scalindua rubra</name>
    <dbReference type="NCBI Taxonomy" id="1872076"/>
    <lineage>
        <taxon>Bacteria</taxon>
        <taxon>Pseudomonadati</taxon>
        <taxon>Planctomycetota</taxon>
        <taxon>Candidatus Brocadiia</taxon>
        <taxon>Candidatus Brocadiales</taxon>
        <taxon>Candidatus Scalinduaceae</taxon>
        <taxon>Candidatus Scalindua</taxon>
    </lineage>
</organism>
<keyword evidence="1" id="KW-0285">Flavoprotein</keyword>
<dbReference type="Proteomes" id="UP000094056">
    <property type="component" value="Unassembled WGS sequence"/>
</dbReference>
<dbReference type="PANTHER" id="PTHR43278:SF1">
    <property type="entry name" value="IRON-SULFUR FLAVOPROTEIN MJ1083"/>
    <property type="match status" value="1"/>
</dbReference>
<dbReference type="PANTHER" id="PTHR43278">
    <property type="entry name" value="NAD(P)H-DEPENDENT FMN-CONTAINING OXIDOREDUCTASE YWQN-RELATED"/>
    <property type="match status" value="1"/>
</dbReference>
<evidence type="ECO:0000313" key="5">
    <source>
        <dbReference type="Proteomes" id="UP000094056"/>
    </source>
</evidence>
<dbReference type="Pfam" id="PF03358">
    <property type="entry name" value="FMN_red"/>
    <property type="match status" value="1"/>
</dbReference>
<sequence>MTRMKVLGISGSPRRSHTTEGLVKTILDATGLETELTSLHGKKINGCICCLGCVEDNTCKVHDDYIPLMHKVLEADAIVVGAPNYFGRLNALTHAFLERFYCFRHDKDGHGGMKLSGKIGAIASVGGGGDWEMPGRGMAMYEIAGDDIKGFFEYNEIECMGVVAAQGAVACFSCGYGEVCSVSGVKRFFGQDAKISPEIIPCLDKQPEVINKAKLLGKALRERLEDRFEV</sequence>
<feature type="domain" description="NADPH-dependent FMN reductase-like" evidence="3">
    <location>
        <begin position="4"/>
        <end position="128"/>
    </location>
</feature>
<dbReference type="EMBL" id="MAYW01000222">
    <property type="protein sequence ID" value="ODS30456.1"/>
    <property type="molecule type" value="Genomic_DNA"/>
</dbReference>
<proteinExistence type="predicted"/>